<evidence type="ECO:0000313" key="3">
    <source>
        <dbReference type="Proteomes" id="UP000887574"/>
    </source>
</evidence>
<protein>
    <submittedName>
        <fullName evidence="4">Uncharacterized protein</fullName>
    </submittedName>
</protein>
<dbReference type="WBParaSite" id="jg24978">
    <property type="protein sequence ID" value="jg24978"/>
    <property type="gene ID" value="jg24978"/>
</dbReference>
<evidence type="ECO:0000256" key="1">
    <source>
        <dbReference type="SAM" id="MobiDB-lite"/>
    </source>
</evidence>
<feature type="transmembrane region" description="Helical" evidence="2">
    <location>
        <begin position="12"/>
        <end position="31"/>
    </location>
</feature>
<dbReference type="AlphaFoldDB" id="A0A915DYB9"/>
<name>A0A915DYB9_9BILA</name>
<reference evidence="4" key="1">
    <citation type="submission" date="2022-11" db="UniProtKB">
        <authorList>
            <consortium name="WormBaseParasite"/>
        </authorList>
    </citation>
    <scope>IDENTIFICATION</scope>
</reference>
<organism evidence="3 4">
    <name type="scientific">Ditylenchus dipsaci</name>
    <dbReference type="NCBI Taxonomy" id="166011"/>
    <lineage>
        <taxon>Eukaryota</taxon>
        <taxon>Metazoa</taxon>
        <taxon>Ecdysozoa</taxon>
        <taxon>Nematoda</taxon>
        <taxon>Chromadorea</taxon>
        <taxon>Rhabditida</taxon>
        <taxon>Tylenchina</taxon>
        <taxon>Tylenchomorpha</taxon>
        <taxon>Sphaerularioidea</taxon>
        <taxon>Anguinidae</taxon>
        <taxon>Anguininae</taxon>
        <taxon>Ditylenchus</taxon>
    </lineage>
</organism>
<evidence type="ECO:0000313" key="4">
    <source>
        <dbReference type="WBParaSite" id="jg24978"/>
    </source>
</evidence>
<feature type="compositionally biased region" description="Polar residues" evidence="1">
    <location>
        <begin position="345"/>
        <end position="356"/>
    </location>
</feature>
<feature type="region of interest" description="Disordered" evidence="1">
    <location>
        <begin position="91"/>
        <end position="139"/>
    </location>
</feature>
<feature type="region of interest" description="Disordered" evidence="1">
    <location>
        <begin position="323"/>
        <end position="364"/>
    </location>
</feature>
<feature type="transmembrane region" description="Helical" evidence="2">
    <location>
        <begin position="51"/>
        <end position="70"/>
    </location>
</feature>
<keyword evidence="2" id="KW-0472">Membrane</keyword>
<accession>A0A915DYB9</accession>
<keyword evidence="2" id="KW-0812">Transmembrane</keyword>
<keyword evidence="2" id="KW-1133">Transmembrane helix</keyword>
<keyword evidence="3" id="KW-1185">Reference proteome</keyword>
<proteinExistence type="predicted"/>
<dbReference type="Proteomes" id="UP000887574">
    <property type="component" value="Unplaced"/>
</dbReference>
<sequence length="364" mass="38714">MGRYRDNRCLKTLCGIVYYLPIAFTMAILTWGEYSYGYQFCFKIVDNIPLRIFFCGVANTLLFFFLWAFWQTVIAPIGVVSSIQPSAPSRAAARCQAPSDERGASSSSSTIASPNTIGKRRHSPTPPTTQPYPSSKKTKVGELNNTTTLVHTLPNNQLNKSSNGVLTTHTSSTLITNCATVAVGPAVPPSTTLQEISKAADKCCVTTGSEAPAPVPCAGAPAVVVASQPSTSSALTPKPVHLTLRLCAAAAHKLRRLAEHNPRTLRKLGITCLKIQGSSESASDGQVIRLPECPAPVSPPTVVAKPPAAAVVQPKMDPREMVGGYPAYPPQRTPQPAGFAGPTVPNRSTPPQNNTPPLALHKWL</sequence>
<evidence type="ECO:0000256" key="2">
    <source>
        <dbReference type="SAM" id="Phobius"/>
    </source>
</evidence>